<dbReference type="SMART" id="SM00487">
    <property type="entry name" value="DEXDc"/>
    <property type="match status" value="1"/>
</dbReference>
<feature type="compositionally biased region" description="Basic residues" evidence="11">
    <location>
        <begin position="71"/>
        <end position="81"/>
    </location>
</feature>
<dbReference type="PROSITE" id="PS51194">
    <property type="entry name" value="HELICASE_CTER"/>
    <property type="match status" value="1"/>
</dbReference>
<dbReference type="Pfam" id="PF13959">
    <property type="entry name" value="CTE_SPB4"/>
    <property type="match status" value="1"/>
</dbReference>
<feature type="region of interest" description="Disordered" evidence="11">
    <location>
        <begin position="570"/>
        <end position="599"/>
    </location>
</feature>
<feature type="compositionally biased region" description="Acidic residues" evidence="11">
    <location>
        <begin position="42"/>
        <end position="60"/>
    </location>
</feature>
<protein>
    <recommendedName>
        <fullName evidence="10">ATP-dependent RNA helicase</fullName>
        <ecNumber evidence="10">3.6.4.13</ecNumber>
    </recommendedName>
</protein>
<dbReference type="AlphaFoldDB" id="A0A2G9H914"/>
<feature type="region of interest" description="Disordered" evidence="11">
    <location>
        <begin position="1"/>
        <end position="82"/>
    </location>
</feature>
<dbReference type="PROSITE" id="PS00039">
    <property type="entry name" value="DEAD_ATP_HELICASE"/>
    <property type="match status" value="1"/>
</dbReference>
<reference evidence="16" key="1">
    <citation type="journal article" date="2018" name="Gigascience">
        <title>Genome assembly of the Pink Ipe (Handroanthus impetiginosus, Bignoniaceae), a highly valued, ecologically keystone Neotropical timber forest tree.</title>
        <authorList>
            <person name="Silva-Junior O.B."/>
            <person name="Grattapaglia D."/>
            <person name="Novaes E."/>
            <person name="Collevatti R.G."/>
        </authorList>
    </citation>
    <scope>NUCLEOTIDE SEQUENCE [LARGE SCALE GENOMIC DNA]</scope>
    <source>
        <strain evidence="16">cv. UFG-1</strain>
    </source>
</reference>
<gene>
    <name evidence="15" type="ORF">CDL12_13365</name>
</gene>
<sequence length="599" mass="68155">MAVVEKNPAIDSGENGAMESAKKKRKRKRDKNNTKIAPQPHEEEDDEEMKQEGEEDEEKEEEKRVAEVKKKEVKKSKKKMMKTGSAVEEEEEINLKRESKRCGSGIMSTEAFATLPLSEPTMNAIKEMGFEYMTQIQARAIPPLFEGKDVLGAARTGSGKTLAFLVPAVELLYQIRFTPRNGTGVIVICPTREMAMQTHAVAEELLRHHSQTLGLVIGGNARRSEAERVAKGVNLLVATPGRLLDHLQNTKGFIYKNLKCLVIDEADRILEANFEEEMKQIIKILPKVRQTALFSATQTKKVEDLARLSFQTTPIYIDVDDGRKRVTNEGLQQGYCVVPSAKRFILLYSFLKRNLSKKVMVFFSSCNSVKFHADLLRYVRVEDIFDIHGKQKQQKRTSTFFDFCKAKKGILLCTDVAARGLDIPAVDWIVQYDPPDEPKEYIHRVGRTARGEGAKGNALLFLIPEELQFLKYLKAAKVPVKEYEFDQKKLANVQSHLEKLVSNNYMLHKAARDAYRSYILAYNSHSMKDIFNVHRLDLQAVAASFCFSSPPQVNLNIDSNASKFRKKMRKVEGSRRHGFSESNPYGRKSEDDTRQFVRY</sequence>
<feature type="domain" description="DEAD-box RNA helicase Q" evidence="14">
    <location>
        <begin position="110"/>
        <end position="138"/>
    </location>
</feature>
<evidence type="ECO:0000256" key="6">
    <source>
        <dbReference type="ARBA" id="ARBA00024357"/>
    </source>
</evidence>
<organism evidence="15 16">
    <name type="scientific">Handroanthus impetiginosus</name>
    <dbReference type="NCBI Taxonomy" id="429701"/>
    <lineage>
        <taxon>Eukaryota</taxon>
        <taxon>Viridiplantae</taxon>
        <taxon>Streptophyta</taxon>
        <taxon>Embryophyta</taxon>
        <taxon>Tracheophyta</taxon>
        <taxon>Spermatophyta</taxon>
        <taxon>Magnoliopsida</taxon>
        <taxon>eudicotyledons</taxon>
        <taxon>Gunneridae</taxon>
        <taxon>Pentapetalae</taxon>
        <taxon>asterids</taxon>
        <taxon>lamiids</taxon>
        <taxon>Lamiales</taxon>
        <taxon>Bignoniaceae</taxon>
        <taxon>Crescentiina</taxon>
        <taxon>Tabebuia alliance</taxon>
        <taxon>Handroanthus</taxon>
    </lineage>
</organism>
<dbReference type="CDD" id="cd17942">
    <property type="entry name" value="DEADc_DDX18"/>
    <property type="match status" value="1"/>
</dbReference>
<dbReference type="STRING" id="429701.A0A2G9H914"/>
<feature type="domain" description="Helicase ATP-binding" evidence="12">
    <location>
        <begin position="141"/>
        <end position="316"/>
    </location>
</feature>
<dbReference type="GO" id="GO:0016887">
    <property type="term" value="F:ATP hydrolysis activity"/>
    <property type="evidence" value="ECO:0007669"/>
    <property type="project" value="RHEA"/>
</dbReference>
<dbReference type="PANTHER" id="PTHR24031">
    <property type="entry name" value="RNA HELICASE"/>
    <property type="match status" value="1"/>
</dbReference>
<evidence type="ECO:0000256" key="8">
    <source>
        <dbReference type="PROSITE-ProRule" id="PRU00552"/>
    </source>
</evidence>
<keyword evidence="4 9" id="KW-0067">ATP-binding</keyword>
<evidence type="ECO:0000259" key="13">
    <source>
        <dbReference type="PROSITE" id="PS51194"/>
    </source>
</evidence>
<dbReference type="GO" id="GO:0003724">
    <property type="term" value="F:RNA helicase activity"/>
    <property type="evidence" value="ECO:0007669"/>
    <property type="project" value="UniProtKB-EC"/>
</dbReference>
<evidence type="ECO:0000256" key="7">
    <source>
        <dbReference type="ARBA" id="ARBA00047984"/>
    </source>
</evidence>
<evidence type="ECO:0000313" key="15">
    <source>
        <dbReference type="EMBL" id="PIN14018.1"/>
    </source>
</evidence>
<feature type="short sequence motif" description="Q motif" evidence="8">
    <location>
        <begin position="110"/>
        <end position="138"/>
    </location>
</feature>
<dbReference type="GO" id="GO:0003723">
    <property type="term" value="F:RNA binding"/>
    <property type="evidence" value="ECO:0007669"/>
    <property type="project" value="UniProtKB-UniRule"/>
</dbReference>
<dbReference type="CDD" id="cd18787">
    <property type="entry name" value="SF2_C_DEAD"/>
    <property type="match status" value="1"/>
</dbReference>
<comment type="caution">
    <text evidence="15">The sequence shown here is derived from an EMBL/GenBank/DDBJ whole genome shotgun (WGS) entry which is preliminary data.</text>
</comment>
<dbReference type="SMART" id="SM01178">
    <property type="entry name" value="DUF4217"/>
    <property type="match status" value="1"/>
</dbReference>
<evidence type="ECO:0000256" key="5">
    <source>
        <dbReference type="ARBA" id="ARBA00022884"/>
    </source>
</evidence>
<evidence type="ECO:0000313" key="16">
    <source>
        <dbReference type="Proteomes" id="UP000231279"/>
    </source>
</evidence>
<comment type="function">
    <text evidence="10">RNA helicase.</text>
</comment>
<dbReference type="GO" id="GO:0005524">
    <property type="term" value="F:ATP binding"/>
    <property type="evidence" value="ECO:0007669"/>
    <property type="project" value="UniProtKB-UniRule"/>
</dbReference>
<dbReference type="InterPro" id="IPR001650">
    <property type="entry name" value="Helicase_C-like"/>
</dbReference>
<evidence type="ECO:0000259" key="12">
    <source>
        <dbReference type="PROSITE" id="PS51192"/>
    </source>
</evidence>
<proteinExistence type="inferred from homology"/>
<dbReference type="Gene3D" id="3.40.50.300">
    <property type="entry name" value="P-loop containing nucleotide triphosphate hydrolases"/>
    <property type="match status" value="2"/>
</dbReference>
<evidence type="ECO:0000256" key="10">
    <source>
        <dbReference type="RuleBase" id="RU365068"/>
    </source>
</evidence>
<dbReference type="SUPFAM" id="SSF52540">
    <property type="entry name" value="P-loop containing nucleoside triphosphate hydrolases"/>
    <property type="match status" value="2"/>
</dbReference>
<evidence type="ECO:0000256" key="11">
    <source>
        <dbReference type="SAM" id="MobiDB-lite"/>
    </source>
</evidence>
<keyword evidence="5 10" id="KW-0694">RNA-binding</keyword>
<comment type="catalytic activity">
    <reaction evidence="7 10">
        <text>ATP + H2O = ADP + phosphate + H(+)</text>
        <dbReference type="Rhea" id="RHEA:13065"/>
        <dbReference type="ChEBI" id="CHEBI:15377"/>
        <dbReference type="ChEBI" id="CHEBI:15378"/>
        <dbReference type="ChEBI" id="CHEBI:30616"/>
        <dbReference type="ChEBI" id="CHEBI:43474"/>
        <dbReference type="ChEBI" id="CHEBI:456216"/>
        <dbReference type="EC" id="3.6.4.13"/>
    </reaction>
</comment>
<feature type="domain" description="Helicase C-terminal" evidence="13">
    <location>
        <begin position="343"/>
        <end position="501"/>
    </location>
</feature>
<dbReference type="SMART" id="SM00490">
    <property type="entry name" value="HELICc"/>
    <property type="match status" value="1"/>
</dbReference>
<feature type="compositionally biased region" description="Basic and acidic residues" evidence="11">
    <location>
        <begin position="587"/>
        <end position="599"/>
    </location>
</feature>
<comment type="domain">
    <text evidence="10">The Q motif is unique to and characteristic of the DEAD box family of RNA helicases and controls ATP binding and hydrolysis.</text>
</comment>
<dbReference type="PROSITE" id="PS51195">
    <property type="entry name" value="Q_MOTIF"/>
    <property type="match status" value="1"/>
</dbReference>
<dbReference type="PROSITE" id="PS51192">
    <property type="entry name" value="HELICASE_ATP_BIND_1"/>
    <property type="match status" value="1"/>
</dbReference>
<dbReference type="Pfam" id="PF00271">
    <property type="entry name" value="Helicase_C"/>
    <property type="match status" value="1"/>
</dbReference>
<dbReference type="InterPro" id="IPR027417">
    <property type="entry name" value="P-loop_NTPase"/>
</dbReference>
<dbReference type="EMBL" id="NKXS01002363">
    <property type="protein sequence ID" value="PIN14018.1"/>
    <property type="molecule type" value="Genomic_DNA"/>
</dbReference>
<dbReference type="InterPro" id="IPR011545">
    <property type="entry name" value="DEAD/DEAH_box_helicase_dom"/>
</dbReference>
<dbReference type="InterPro" id="IPR014014">
    <property type="entry name" value="RNA_helicase_DEAD_Q_motif"/>
</dbReference>
<dbReference type="InterPro" id="IPR014001">
    <property type="entry name" value="Helicase_ATP-bd"/>
</dbReference>
<name>A0A2G9H914_9LAMI</name>
<keyword evidence="3 9" id="KW-0347">Helicase</keyword>
<dbReference type="InterPro" id="IPR000629">
    <property type="entry name" value="RNA-helicase_DEAD-box_CS"/>
</dbReference>
<dbReference type="InterPro" id="IPR025313">
    <property type="entry name" value="SPB4-like_CTE"/>
</dbReference>
<dbReference type="FunFam" id="3.40.50.300:FF:000379">
    <property type="entry name" value="RNA helicase"/>
    <property type="match status" value="1"/>
</dbReference>
<evidence type="ECO:0000256" key="3">
    <source>
        <dbReference type="ARBA" id="ARBA00022806"/>
    </source>
</evidence>
<evidence type="ECO:0000256" key="2">
    <source>
        <dbReference type="ARBA" id="ARBA00022801"/>
    </source>
</evidence>
<comment type="similarity">
    <text evidence="6">Belongs to the DEAD box helicase family. DDX18/HAS1 subfamily.</text>
</comment>
<keyword evidence="2 9" id="KW-0378">Hydrolase</keyword>
<dbReference type="Proteomes" id="UP000231279">
    <property type="component" value="Unassembled WGS sequence"/>
</dbReference>
<dbReference type="InterPro" id="IPR044773">
    <property type="entry name" value="DDX18/Has1_DEADc"/>
</dbReference>
<evidence type="ECO:0000259" key="14">
    <source>
        <dbReference type="PROSITE" id="PS51195"/>
    </source>
</evidence>
<keyword evidence="16" id="KW-1185">Reference proteome</keyword>
<dbReference type="Pfam" id="PF00270">
    <property type="entry name" value="DEAD"/>
    <property type="match status" value="1"/>
</dbReference>
<evidence type="ECO:0000256" key="9">
    <source>
        <dbReference type="RuleBase" id="RU000492"/>
    </source>
</evidence>
<evidence type="ECO:0000256" key="4">
    <source>
        <dbReference type="ARBA" id="ARBA00022840"/>
    </source>
</evidence>
<dbReference type="OrthoDB" id="10259640at2759"/>
<feature type="compositionally biased region" description="Basic and acidic residues" evidence="11">
    <location>
        <begin position="570"/>
        <end position="579"/>
    </location>
</feature>
<keyword evidence="1 9" id="KW-0547">Nucleotide-binding</keyword>
<feature type="compositionally biased region" description="Basic and acidic residues" evidence="11">
    <location>
        <begin position="61"/>
        <end position="70"/>
    </location>
</feature>
<accession>A0A2G9H914</accession>
<evidence type="ECO:0000256" key="1">
    <source>
        <dbReference type="ARBA" id="ARBA00022741"/>
    </source>
</evidence>
<dbReference type="EC" id="3.6.4.13" evidence="10"/>